<evidence type="ECO:0000313" key="4">
    <source>
        <dbReference type="Proteomes" id="UP000290958"/>
    </source>
</evidence>
<dbReference type="RefSeq" id="WP_129402634.1">
    <property type="nucleotide sequence ID" value="NZ_SBKP01000001.1"/>
</dbReference>
<keyword evidence="4" id="KW-1185">Reference proteome</keyword>
<keyword evidence="1" id="KW-0812">Transmembrane</keyword>
<evidence type="ECO:0000256" key="1">
    <source>
        <dbReference type="SAM" id="Phobius"/>
    </source>
</evidence>
<accession>A0A4Q1KN27</accession>
<gene>
    <name evidence="3" type="ORF">EQG66_00725</name>
</gene>
<proteinExistence type="predicted"/>
<sequence length="638" mass="69763">MSPSMLRTSVRIALSGRGSVSPFLPINFTTPSSLYFADIPVHRARQARVLFIYAILAIVAEGIGLSGLCSSETSAALLGLAFPGAGFLHWVSGGQTVFALGLFAGAFSLFGIALLLWFGTGNVLAPVTAWMGLAVLAASPRVLNLAPPQDGGGHWPWLLAPMVLLLAAIGWCRAATAASSAEAPATPCFASPGPVDTIPNELSHDDSKRLRLLLDRALQPVERFDGFERRDPFQTAALRYQVNFMAYALAFARERHAPAARACFGDAQQHLLTKIGDRRLWSYWRLENAWGNLRLDGDPVTRQNIMYSGFTALQMALGGGEALHLHTRGRQWRSYGLDDVSERLARQYRTSSYGLLDCEPNWIYPLCNLITMAGIKAADARLGTGRWEGLATPFLASLEREGMRADGTFIAFRSSLTGFAPPAPGGIVMQAFPCLFLNALSPGMAQQQWHRVRQRLDRGSWRRLFWPVDVGNYGFSRASSYAATAAAAVEMGDHEVAAECLRRLEAECPSRESVGVVHRENTSLWAHALELVARCNRADGLRELTTRRCEPGGPYLSSAPYPDVVVARAVQRDRGLDLTLDPGRPEASPLLEFGGLLPERHYRTGMSEHPFLRSDSQGRGLLRIAPAERTRITLDPVI</sequence>
<keyword evidence="1" id="KW-0472">Membrane</keyword>
<dbReference type="AlphaFoldDB" id="A0A4Q1KN27"/>
<dbReference type="EMBL" id="SBKP01000001">
    <property type="protein sequence ID" value="RXR30850.1"/>
    <property type="molecule type" value="Genomic_DNA"/>
</dbReference>
<keyword evidence="1" id="KW-1133">Transmembrane helix</keyword>
<name>A0A4Q1KN27_9SPHN</name>
<evidence type="ECO:0000259" key="2">
    <source>
        <dbReference type="Pfam" id="PF18566"/>
    </source>
</evidence>
<dbReference type="Proteomes" id="UP000290958">
    <property type="component" value="Unassembled WGS sequence"/>
</dbReference>
<dbReference type="Pfam" id="PF18566">
    <property type="entry name" value="Ldi"/>
    <property type="match status" value="1"/>
</dbReference>
<reference evidence="4" key="1">
    <citation type="submission" date="2019-01" db="EMBL/GenBank/DDBJ databases">
        <title>Cytophagaceae bacterium strain CAR-16.</title>
        <authorList>
            <person name="Chen W.-M."/>
        </authorList>
    </citation>
    <scope>NUCLEOTIDE SEQUENCE [LARGE SCALE GENOMIC DNA]</scope>
    <source>
        <strain evidence="4">CHR27</strain>
    </source>
</reference>
<protein>
    <recommendedName>
        <fullName evidence="2">Linalool dehydratase/isomerase domain-containing protein</fullName>
    </recommendedName>
</protein>
<feature type="transmembrane region" description="Helical" evidence="1">
    <location>
        <begin position="98"/>
        <end position="118"/>
    </location>
</feature>
<comment type="caution">
    <text evidence="3">The sequence shown here is derived from an EMBL/GenBank/DDBJ whole genome shotgun (WGS) entry which is preliminary data.</text>
</comment>
<feature type="domain" description="Linalool dehydratase/isomerase" evidence="2">
    <location>
        <begin position="239"/>
        <end position="523"/>
    </location>
</feature>
<dbReference type="OrthoDB" id="3561361at2"/>
<organism evidence="3 4">
    <name type="scientific">Sphingobium fluviale</name>
    <dbReference type="NCBI Taxonomy" id="2506423"/>
    <lineage>
        <taxon>Bacteria</taxon>
        <taxon>Pseudomonadati</taxon>
        <taxon>Pseudomonadota</taxon>
        <taxon>Alphaproteobacteria</taxon>
        <taxon>Sphingomonadales</taxon>
        <taxon>Sphingomonadaceae</taxon>
        <taxon>Sphingobium</taxon>
    </lineage>
</organism>
<feature type="transmembrane region" description="Helical" evidence="1">
    <location>
        <begin position="155"/>
        <end position="171"/>
    </location>
</feature>
<feature type="transmembrane region" description="Helical" evidence="1">
    <location>
        <begin position="124"/>
        <end position="143"/>
    </location>
</feature>
<dbReference type="InterPro" id="IPR041411">
    <property type="entry name" value="Ldi"/>
</dbReference>
<feature type="transmembrane region" description="Helical" evidence="1">
    <location>
        <begin position="49"/>
        <end position="68"/>
    </location>
</feature>
<evidence type="ECO:0000313" key="3">
    <source>
        <dbReference type="EMBL" id="RXR30850.1"/>
    </source>
</evidence>
<feature type="transmembrane region" description="Helical" evidence="1">
    <location>
        <begin position="74"/>
        <end position="91"/>
    </location>
</feature>